<sequence length="271" mass="31381">MSDEYLGRLVSCRYQQAPPEKSCNKLLKIERNKFTAAGVIFRLDATAEHYDAFPEDKFREVISGSLGVDPDDLVILRVRCMDDNERLNVQFVILKDKTKKSVKIAKSKIRMKKPFKEPVEEDADEEEFVDDEEEEEEEEEENRENDDGSVEIEYDEDDAERQSKKKKKAQRKRKHETPRIYDKNDVIRASEVVYRMKTISHFSQLADIDVEKIEVVHDMIDIEGDPSNTLLAVQAILTGIAFAMMLILGVWKGLQKRGSDEQQYESVEQKA</sequence>
<reference evidence="5" key="1">
    <citation type="submission" date="2017-02" db="UniProtKB">
        <authorList>
            <consortium name="WormBaseParasite"/>
        </authorList>
    </citation>
    <scope>IDENTIFICATION</scope>
</reference>
<dbReference type="EMBL" id="UYRR01000197">
    <property type="protein sequence ID" value="VDK17629.1"/>
    <property type="molecule type" value="Genomic_DNA"/>
</dbReference>
<feature type="transmembrane region" description="Helical" evidence="2">
    <location>
        <begin position="230"/>
        <end position="251"/>
    </location>
</feature>
<proteinExistence type="predicted"/>
<keyword evidence="2" id="KW-0472">Membrane</keyword>
<evidence type="ECO:0000313" key="4">
    <source>
        <dbReference type="Proteomes" id="UP000267096"/>
    </source>
</evidence>
<keyword evidence="4" id="KW-1185">Reference proteome</keyword>
<gene>
    <name evidence="3" type="ORF">ASIM_LOCUS359</name>
</gene>
<evidence type="ECO:0000256" key="2">
    <source>
        <dbReference type="SAM" id="Phobius"/>
    </source>
</evidence>
<evidence type="ECO:0000256" key="1">
    <source>
        <dbReference type="SAM" id="MobiDB-lite"/>
    </source>
</evidence>
<dbReference type="Proteomes" id="UP000267096">
    <property type="component" value="Unassembled WGS sequence"/>
</dbReference>
<keyword evidence="2" id="KW-0812">Transmembrane</keyword>
<organism evidence="5">
    <name type="scientific">Anisakis simplex</name>
    <name type="common">Herring worm</name>
    <dbReference type="NCBI Taxonomy" id="6269"/>
    <lineage>
        <taxon>Eukaryota</taxon>
        <taxon>Metazoa</taxon>
        <taxon>Ecdysozoa</taxon>
        <taxon>Nematoda</taxon>
        <taxon>Chromadorea</taxon>
        <taxon>Rhabditida</taxon>
        <taxon>Spirurina</taxon>
        <taxon>Ascaridomorpha</taxon>
        <taxon>Ascaridoidea</taxon>
        <taxon>Anisakidae</taxon>
        <taxon>Anisakis</taxon>
        <taxon>Anisakis simplex complex</taxon>
    </lineage>
</organism>
<dbReference type="WBParaSite" id="ASIM_0000045501-mRNA-1">
    <property type="protein sequence ID" value="ASIM_0000045501-mRNA-1"/>
    <property type="gene ID" value="ASIM_0000045501"/>
</dbReference>
<evidence type="ECO:0000313" key="3">
    <source>
        <dbReference type="EMBL" id="VDK17629.1"/>
    </source>
</evidence>
<name>A0A0M3IYX6_ANISI</name>
<protein>
    <submittedName>
        <fullName evidence="3 5">Uncharacterized protein</fullName>
    </submittedName>
</protein>
<evidence type="ECO:0000313" key="5">
    <source>
        <dbReference type="WBParaSite" id="ASIM_0000045501-mRNA-1"/>
    </source>
</evidence>
<dbReference type="OrthoDB" id="5812721at2759"/>
<feature type="region of interest" description="Disordered" evidence="1">
    <location>
        <begin position="115"/>
        <end position="179"/>
    </location>
</feature>
<feature type="compositionally biased region" description="Basic residues" evidence="1">
    <location>
        <begin position="163"/>
        <end position="176"/>
    </location>
</feature>
<accession>A0A0M3IYX6</accession>
<reference evidence="3 4" key="2">
    <citation type="submission" date="2018-11" db="EMBL/GenBank/DDBJ databases">
        <authorList>
            <consortium name="Pathogen Informatics"/>
        </authorList>
    </citation>
    <scope>NUCLEOTIDE SEQUENCE [LARGE SCALE GENOMIC DNA]</scope>
</reference>
<feature type="compositionally biased region" description="Acidic residues" evidence="1">
    <location>
        <begin position="119"/>
        <end position="159"/>
    </location>
</feature>
<dbReference type="AlphaFoldDB" id="A0A0M3IYX6"/>
<keyword evidence="2" id="KW-1133">Transmembrane helix</keyword>